<accession>A0A4S8M254</accession>
<proteinExistence type="predicted"/>
<dbReference type="EMBL" id="ML179182">
    <property type="protein sequence ID" value="THU96172.1"/>
    <property type="molecule type" value="Genomic_DNA"/>
</dbReference>
<keyword evidence="2" id="KW-1185">Reference proteome</keyword>
<organism evidence="1 2">
    <name type="scientific">Dendrothele bispora (strain CBS 962.96)</name>
    <dbReference type="NCBI Taxonomy" id="1314807"/>
    <lineage>
        <taxon>Eukaryota</taxon>
        <taxon>Fungi</taxon>
        <taxon>Dikarya</taxon>
        <taxon>Basidiomycota</taxon>
        <taxon>Agaricomycotina</taxon>
        <taxon>Agaricomycetes</taxon>
        <taxon>Agaricomycetidae</taxon>
        <taxon>Agaricales</taxon>
        <taxon>Agaricales incertae sedis</taxon>
        <taxon>Dendrothele</taxon>
    </lineage>
</organism>
<evidence type="ECO:0000313" key="1">
    <source>
        <dbReference type="EMBL" id="THU96172.1"/>
    </source>
</evidence>
<reference evidence="1 2" key="1">
    <citation type="journal article" date="2019" name="Nat. Ecol. Evol.">
        <title>Megaphylogeny resolves global patterns of mushroom evolution.</title>
        <authorList>
            <person name="Varga T."/>
            <person name="Krizsan K."/>
            <person name="Foldi C."/>
            <person name="Dima B."/>
            <person name="Sanchez-Garcia M."/>
            <person name="Sanchez-Ramirez S."/>
            <person name="Szollosi G.J."/>
            <person name="Szarkandi J.G."/>
            <person name="Papp V."/>
            <person name="Albert L."/>
            <person name="Andreopoulos W."/>
            <person name="Angelini C."/>
            <person name="Antonin V."/>
            <person name="Barry K.W."/>
            <person name="Bougher N.L."/>
            <person name="Buchanan P."/>
            <person name="Buyck B."/>
            <person name="Bense V."/>
            <person name="Catcheside P."/>
            <person name="Chovatia M."/>
            <person name="Cooper J."/>
            <person name="Damon W."/>
            <person name="Desjardin D."/>
            <person name="Finy P."/>
            <person name="Geml J."/>
            <person name="Haridas S."/>
            <person name="Hughes K."/>
            <person name="Justo A."/>
            <person name="Karasinski D."/>
            <person name="Kautmanova I."/>
            <person name="Kiss B."/>
            <person name="Kocsube S."/>
            <person name="Kotiranta H."/>
            <person name="LaButti K.M."/>
            <person name="Lechner B.E."/>
            <person name="Liimatainen K."/>
            <person name="Lipzen A."/>
            <person name="Lukacs Z."/>
            <person name="Mihaltcheva S."/>
            <person name="Morgado L.N."/>
            <person name="Niskanen T."/>
            <person name="Noordeloos M.E."/>
            <person name="Ohm R.A."/>
            <person name="Ortiz-Santana B."/>
            <person name="Ovrebo C."/>
            <person name="Racz N."/>
            <person name="Riley R."/>
            <person name="Savchenko A."/>
            <person name="Shiryaev A."/>
            <person name="Soop K."/>
            <person name="Spirin V."/>
            <person name="Szebenyi C."/>
            <person name="Tomsovsky M."/>
            <person name="Tulloss R.E."/>
            <person name="Uehling J."/>
            <person name="Grigoriev I.V."/>
            <person name="Vagvolgyi C."/>
            <person name="Papp T."/>
            <person name="Martin F.M."/>
            <person name="Miettinen O."/>
            <person name="Hibbett D.S."/>
            <person name="Nagy L.G."/>
        </authorList>
    </citation>
    <scope>NUCLEOTIDE SEQUENCE [LARGE SCALE GENOMIC DNA]</scope>
    <source>
        <strain evidence="1 2">CBS 962.96</strain>
    </source>
</reference>
<evidence type="ECO:0000313" key="2">
    <source>
        <dbReference type="Proteomes" id="UP000297245"/>
    </source>
</evidence>
<dbReference type="AlphaFoldDB" id="A0A4S8M254"/>
<dbReference type="Proteomes" id="UP000297245">
    <property type="component" value="Unassembled WGS sequence"/>
</dbReference>
<protein>
    <submittedName>
        <fullName evidence="1">Uncharacterized protein</fullName>
    </submittedName>
</protein>
<gene>
    <name evidence="1" type="ORF">K435DRAFT_101427</name>
</gene>
<sequence>MCYGDLTTKFFDCGATTGGSHYDPDLPVSSTKQYYRCKRATEQQGVYLTYVADCQARRVQPLPIAAWSQQYKYELCTGDRIGYYADLKMHRHCTLDFLGRNNCGKVGQAHKYRRARGGAEVPMNSIYRTM</sequence>
<name>A0A4S8M254_DENBC</name>